<dbReference type="GO" id="GO:0005886">
    <property type="term" value="C:plasma membrane"/>
    <property type="evidence" value="ECO:0007669"/>
    <property type="project" value="UniProtKB-SubCell"/>
</dbReference>
<feature type="transmembrane region" description="Helical" evidence="3">
    <location>
        <begin position="156"/>
        <end position="176"/>
    </location>
</feature>
<keyword evidence="2 3" id="KW-0472">Membrane</keyword>
<name>A0A068NW70_FIMGI</name>
<gene>
    <name evidence="4" type="ORF">OP10G_4214</name>
</gene>
<dbReference type="RefSeq" id="WP_038473495.1">
    <property type="nucleotide sequence ID" value="NZ_CP007139.1"/>
</dbReference>
<proteinExistence type="inferred from homology"/>
<dbReference type="HOGENOM" id="CLU_077931_2_0_0"/>
<dbReference type="PIRSF" id="PIRSF016661">
    <property type="entry name" value="BioY"/>
    <property type="match status" value="1"/>
</dbReference>
<comment type="subcellular location">
    <subcellularLocation>
        <location evidence="2">Cell membrane</location>
        <topology evidence="2">Multi-pass membrane protein</topology>
    </subcellularLocation>
</comment>
<dbReference type="GO" id="GO:0015225">
    <property type="term" value="F:biotin transmembrane transporter activity"/>
    <property type="evidence" value="ECO:0007669"/>
    <property type="project" value="UniProtKB-UniRule"/>
</dbReference>
<dbReference type="eggNOG" id="COG1268">
    <property type="taxonomic scope" value="Bacteria"/>
</dbReference>
<dbReference type="PANTHER" id="PTHR34295:SF1">
    <property type="entry name" value="BIOTIN TRANSPORTER BIOY"/>
    <property type="match status" value="1"/>
</dbReference>
<dbReference type="Pfam" id="PF02632">
    <property type="entry name" value="BioY"/>
    <property type="match status" value="1"/>
</dbReference>
<protein>
    <recommendedName>
        <fullName evidence="2">Biotin transporter</fullName>
    </recommendedName>
</protein>
<dbReference type="OrthoDB" id="9803495at2"/>
<dbReference type="Proteomes" id="UP000027982">
    <property type="component" value="Chromosome"/>
</dbReference>
<dbReference type="EMBL" id="CP007139">
    <property type="protein sequence ID" value="AIE87582.1"/>
    <property type="molecule type" value="Genomic_DNA"/>
</dbReference>
<evidence type="ECO:0000256" key="3">
    <source>
        <dbReference type="SAM" id="Phobius"/>
    </source>
</evidence>
<accession>A0A068NW70</accession>
<feature type="transmembrane region" description="Helical" evidence="3">
    <location>
        <begin position="125"/>
        <end position="144"/>
    </location>
</feature>
<sequence>MTASTPALALLRPNTRVRQAMIVVGGAAFTALCAQIRIPLEPVPVTMQTLGVMLTGLALGGRLGLFSQLLYLSAGISGLPVLASISSGPAALAGPTGGYLVGFAVAGWMLGFLAERGWDRSVWKLAIAAIAASTVILLLGFLWLTRYMPAGSAFQAGVLPFLAGDAFKCAIVVLLVPPISRSLATMP</sequence>
<feature type="transmembrane region" description="Helical" evidence="3">
    <location>
        <begin position="92"/>
        <end position="113"/>
    </location>
</feature>
<keyword evidence="2" id="KW-1003">Cell membrane</keyword>
<dbReference type="InterPro" id="IPR003784">
    <property type="entry name" value="BioY"/>
</dbReference>
<organism evidence="4 5">
    <name type="scientific">Fimbriimonas ginsengisoli Gsoil 348</name>
    <dbReference type="NCBI Taxonomy" id="661478"/>
    <lineage>
        <taxon>Bacteria</taxon>
        <taxon>Bacillati</taxon>
        <taxon>Armatimonadota</taxon>
        <taxon>Fimbriimonadia</taxon>
        <taxon>Fimbriimonadales</taxon>
        <taxon>Fimbriimonadaceae</taxon>
        <taxon>Fimbriimonas</taxon>
    </lineage>
</organism>
<evidence type="ECO:0000313" key="4">
    <source>
        <dbReference type="EMBL" id="AIE87582.1"/>
    </source>
</evidence>
<keyword evidence="2" id="KW-0813">Transport</keyword>
<reference evidence="4 5" key="1">
    <citation type="journal article" date="2014" name="PLoS ONE">
        <title>The first complete genome sequence of the class fimbriimonadia in the phylum armatimonadetes.</title>
        <authorList>
            <person name="Hu Z.Y."/>
            <person name="Wang Y.Z."/>
            <person name="Im W.T."/>
            <person name="Wang S.Y."/>
            <person name="Zhao G.P."/>
            <person name="Zheng H.J."/>
            <person name="Quan Z.X."/>
        </authorList>
    </citation>
    <scope>NUCLEOTIDE SEQUENCE [LARGE SCALE GENOMIC DNA]</scope>
    <source>
        <strain evidence="4">Gsoil 348</strain>
    </source>
</reference>
<dbReference type="AlphaFoldDB" id="A0A068NW70"/>
<comment type="similarity">
    <text evidence="1 2">Belongs to the BioY family.</text>
</comment>
<keyword evidence="5" id="KW-1185">Reference proteome</keyword>
<dbReference type="Gene3D" id="1.10.1760.20">
    <property type="match status" value="1"/>
</dbReference>
<evidence type="ECO:0000313" key="5">
    <source>
        <dbReference type="Proteomes" id="UP000027982"/>
    </source>
</evidence>
<keyword evidence="3" id="KW-0812">Transmembrane</keyword>
<dbReference type="STRING" id="661478.OP10G_4214"/>
<dbReference type="KEGG" id="fgi:OP10G_4214"/>
<dbReference type="PANTHER" id="PTHR34295">
    <property type="entry name" value="BIOTIN TRANSPORTER BIOY"/>
    <property type="match status" value="1"/>
</dbReference>
<evidence type="ECO:0000256" key="1">
    <source>
        <dbReference type="ARBA" id="ARBA00010692"/>
    </source>
</evidence>
<evidence type="ECO:0000256" key="2">
    <source>
        <dbReference type="PIRNR" id="PIRNR016661"/>
    </source>
</evidence>
<feature type="transmembrane region" description="Helical" evidence="3">
    <location>
        <begin position="20"/>
        <end position="38"/>
    </location>
</feature>
<keyword evidence="3" id="KW-1133">Transmembrane helix</keyword>